<evidence type="ECO:0000256" key="7">
    <source>
        <dbReference type="ARBA" id="ARBA00034808"/>
    </source>
</evidence>
<dbReference type="Proteomes" id="UP000321723">
    <property type="component" value="Unassembled WGS sequence"/>
</dbReference>
<accession>A0A511FH38</accession>
<keyword evidence="1 9" id="KW-0547">Nucleotide-binding</keyword>
<evidence type="ECO:0000256" key="1">
    <source>
        <dbReference type="ARBA" id="ARBA00022741"/>
    </source>
</evidence>
<dbReference type="GO" id="GO:0005524">
    <property type="term" value="F:ATP binding"/>
    <property type="evidence" value="ECO:0007669"/>
    <property type="project" value="UniProtKB-UniRule"/>
</dbReference>
<organism evidence="12 14">
    <name type="scientific">Cellulomonas hominis</name>
    <dbReference type="NCBI Taxonomy" id="156981"/>
    <lineage>
        <taxon>Bacteria</taxon>
        <taxon>Bacillati</taxon>
        <taxon>Actinomycetota</taxon>
        <taxon>Actinomycetes</taxon>
        <taxon>Micrococcales</taxon>
        <taxon>Cellulomonadaceae</taxon>
        <taxon>Cellulomonas</taxon>
    </lineage>
</organism>
<evidence type="ECO:0000313" key="14">
    <source>
        <dbReference type="Proteomes" id="UP000321723"/>
    </source>
</evidence>
<dbReference type="GO" id="GO:0031297">
    <property type="term" value="P:replication fork processing"/>
    <property type="evidence" value="ECO:0007669"/>
    <property type="project" value="TreeGrafter"/>
</dbReference>
<gene>
    <name evidence="12" type="ORF">CHO01_36910</name>
    <name evidence="13" type="ORF">HNR08_003461</name>
</gene>
<feature type="domain" description="UvrD-like helicase ATP-binding" evidence="11">
    <location>
        <begin position="6"/>
        <end position="315"/>
    </location>
</feature>
<keyword evidence="5" id="KW-0413">Isomerase</keyword>
<evidence type="ECO:0000256" key="10">
    <source>
        <dbReference type="SAM" id="MobiDB-lite"/>
    </source>
</evidence>
<reference evidence="12 14" key="1">
    <citation type="submission" date="2019-07" db="EMBL/GenBank/DDBJ databases">
        <title>Whole genome shotgun sequence of Cellulomonas hominis NBRC 16055.</title>
        <authorList>
            <person name="Hosoyama A."/>
            <person name="Uohara A."/>
            <person name="Ohji S."/>
            <person name="Ichikawa N."/>
        </authorList>
    </citation>
    <scope>NUCLEOTIDE SEQUENCE [LARGE SCALE GENOMIC DNA]</scope>
    <source>
        <strain evidence="12 14">NBRC 16055</strain>
    </source>
</reference>
<dbReference type="RefSeq" id="WP_146840559.1">
    <property type="nucleotide sequence ID" value="NZ_BJVQ01000088.1"/>
</dbReference>
<evidence type="ECO:0000256" key="3">
    <source>
        <dbReference type="ARBA" id="ARBA00022806"/>
    </source>
</evidence>
<comment type="catalytic activity">
    <reaction evidence="6">
        <text>Couples ATP hydrolysis with the unwinding of duplex DNA by translocating in the 3'-5' direction.</text>
        <dbReference type="EC" id="5.6.2.4"/>
    </reaction>
</comment>
<dbReference type="PROSITE" id="PS51198">
    <property type="entry name" value="UVRD_HELICASE_ATP_BIND"/>
    <property type="match status" value="1"/>
</dbReference>
<evidence type="ECO:0000313" key="12">
    <source>
        <dbReference type="EMBL" id="GEL48575.1"/>
    </source>
</evidence>
<dbReference type="GO" id="GO:0016787">
    <property type="term" value="F:hydrolase activity"/>
    <property type="evidence" value="ECO:0007669"/>
    <property type="project" value="UniProtKB-UniRule"/>
</dbReference>
<reference evidence="13 15" key="2">
    <citation type="submission" date="2020-08" db="EMBL/GenBank/DDBJ databases">
        <title>Sequencing the genomes of 1000 actinobacteria strains.</title>
        <authorList>
            <person name="Klenk H.-P."/>
        </authorList>
    </citation>
    <scope>NUCLEOTIDE SEQUENCE [LARGE SCALE GENOMIC DNA]</scope>
    <source>
        <strain evidence="13 15">DSM 9581</strain>
    </source>
</reference>
<dbReference type="EC" id="5.6.2.4" evidence="7"/>
<evidence type="ECO:0000256" key="2">
    <source>
        <dbReference type="ARBA" id="ARBA00022801"/>
    </source>
</evidence>
<dbReference type="PANTHER" id="PTHR11070:SF30">
    <property type="entry name" value="F-BOX DNA HELICASE 1"/>
    <property type="match status" value="1"/>
</dbReference>
<dbReference type="InterPro" id="IPR000212">
    <property type="entry name" value="DNA_helicase_UvrD/REP"/>
</dbReference>
<evidence type="ECO:0000256" key="4">
    <source>
        <dbReference type="ARBA" id="ARBA00022840"/>
    </source>
</evidence>
<keyword evidence="3 9" id="KW-0347">Helicase</keyword>
<proteinExistence type="predicted"/>
<protein>
    <recommendedName>
        <fullName evidence="7">DNA 3'-5' helicase</fullName>
        <ecNumber evidence="7">5.6.2.4</ecNumber>
    </recommendedName>
</protein>
<dbReference type="SUPFAM" id="SSF52540">
    <property type="entry name" value="P-loop containing nucleoside triphosphate hydrolases"/>
    <property type="match status" value="1"/>
</dbReference>
<name>A0A511FH38_9CELL</name>
<dbReference type="GO" id="GO:0003677">
    <property type="term" value="F:DNA binding"/>
    <property type="evidence" value="ECO:0007669"/>
    <property type="project" value="InterPro"/>
</dbReference>
<evidence type="ECO:0000313" key="15">
    <source>
        <dbReference type="Proteomes" id="UP000564629"/>
    </source>
</evidence>
<feature type="binding site" evidence="9">
    <location>
        <begin position="27"/>
        <end position="34"/>
    </location>
    <ligand>
        <name>ATP</name>
        <dbReference type="ChEBI" id="CHEBI:30616"/>
    </ligand>
</feature>
<dbReference type="InterPro" id="IPR027417">
    <property type="entry name" value="P-loop_NTPase"/>
</dbReference>
<evidence type="ECO:0000313" key="13">
    <source>
        <dbReference type="EMBL" id="MBB5474725.1"/>
    </source>
</evidence>
<dbReference type="AlphaFoldDB" id="A0A511FH38"/>
<keyword evidence="2 9" id="KW-0378">Hydrolase</keyword>
<dbReference type="Pfam" id="PF13361">
    <property type="entry name" value="UvrD_C"/>
    <property type="match status" value="1"/>
</dbReference>
<comment type="caution">
    <text evidence="12">The sequence shown here is derived from an EMBL/GenBank/DDBJ whole genome shotgun (WGS) entry which is preliminary data.</text>
</comment>
<evidence type="ECO:0000256" key="9">
    <source>
        <dbReference type="PROSITE-ProRule" id="PRU00560"/>
    </source>
</evidence>
<dbReference type="PANTHER" id="PTHR11070">
    <property type="entry name" value="UVRD / RECB / PCRA DNA HELICASE FAMILY MEMBER"/>
    <property type="match status" value="1"/>
</dbReference>
<evidence type="ECO:0000256" key="5">
    <source>
        <dbReference type="ARBA" id="ARBA00023235"/>
    </source>
</evidence>
<dbReference type="InterPro" id="IPR014016">
    <property type="entry name" value="UvrD-like_ATP-bd"/>
</dbReference>
<dbReference type="Proteomes" id="UP000564629">
    <property type="component" value="Unassembled WGS sequence"/>
</dbReference>
<keyword evidence="4 9" id="KW-0067">ATP-binding</keyword>
<dbReference type="Gene3D" id="3.40.50.300">
    <property type="entry name" value="P-loop containing nucleotide triphosphate hydrolases"/>
    <property type="match status" value="2"/>
</dbReference>
<dbReference type="InterPro" id="IPR014017">
    <property type="entry name" value="DNA_helicase_UvrD-like_C"/>
</dbReference>
<sequence length="644" mass="69916">MGAHPLTDQQQAIVSAVADGQDVAVLALAGTGKTSILAAIAEHLQVTQPQARLLYLAFNKVTADEARGRMPANVEAITANAMAHRSVPGWMHRRMKPRAIPMRELIAELGIDRDVYLGGLRAASPYDLARLTRATMTRWCISADPEPTWRHVPKAAAAEFPELREALTQAAYRARQAAGRAGDDPEEAEAAAFQRHWLKVCQVVLGQVNTWWAKVTDPDGHLAVSFDQEVKFWALAGTRFDQPGSGARYPASIVLLDEAQDTAPVLGALVASQPIQKVIVGDQNQQIYAWRGAVDYLAKVEVDTTLALTRSWRFGSEVAHIANCFLCLLETEERVEGLGPDTDVGPIAAPDAVIVRTNAGLLEQAIDLDRARKVIGVPKGMKADLTSLAETVGHLRDHLKRPSVIHEDLAEFASWGEVLEEARKDSGGVVARIVKLVGKVDIHRLLRLVDRLVDVDQAGTAARYDILITTAHKAKGLEWDAARIGDDFPQPRIDEDGQVSIPAAEELRLAYVAVTRARRALDIGSLGYAMAYQPVDRAELASRTESPTPPQAAEPSRLPQPATPELAGVPDSANVPAAARELFEAITAGHHSAEEVYALVLEGVRRARAEVLTEAATWSLTLPWEISVPAWLTEQAELARTGRV</sequence>
<dbReference type="EMBL" id="JACHDN010000001">
    <property type="protein sequence ID" value="MBB5474725.1"/>
    <property type="molecule type" value="Genomic_DNA"/>
</dbReference>
<dbReference type="OrthoDB" id="5318045at2"/>
<evidence type="ECO:0000259" key="11">
    <source>
        <dbReference type="PROSITE" id="PS51198"/>
    </source>
</evidence>
<dbReference type="GO" id="GO:0043138">
    <property type="term" value="F:3'-5' DNA helicase activity"/>
    <property type="evidence" value="ECO:0007669"/>
    <property type="project" value="UniProtKB-EC"/>
</dbReference>
<comment type="catalytic activity">
    <reaction evidence="8">
        <text>ATP + H2O = ADP + phosphate + H(+)</text>
        <dbReference type="Rhea" id="RHEA:13065"/>
        <dbReference type="ChEBI" id="CHEBI:15377"/>
        <dbReference type="ChEBI" id="CHEBI:15378"/>
        <dbReference type="ChEBI" id="CHEBI:30616"/>
        <dbReference type="ChEBI" id="CHEBI:43474"/>
        <dbReference type="ChEBI" id="CHEBI:456216"/>
        <dbReference type="EC" id="5.6.2.4"/>
    </reaction>
</comment>
<evidence type="ECO:0000256" key="6">
    <source>
        <dbReference type="ARBA" id="ARBA00034617"/>
    </source>
</evidence>
<feature type="region of interest" description="Disordered" evidence="10">
    <location>
        <begin position="539"/>
        <end position="571"/>
    </location>
</feature>
<dbReference type="GO" id="GO:0000724">
    <property type="term" value="P:double-strand break repair via homologous recombination"/>
    <property type="evidence" value="ECO:0007669"/>
    <property type="project" value="TreeGrafter"/>
</dbReference>
<evidence type="ECO:0000256" key="8">
    <source>
        <dbReference type="ARBA" id="ARBA00048988"/>
    </source>
</evidence>
<dbReference type="Pfam" id="PF13245">
    <property type="entry name" value="AAA_19"/>
    <property type="match status" value="1"/>
</dbReference>
<dbReference type="EMBL" id="BJVQ01000088">
    <property type="protein sequence ID" value="GEL48575.1"/>
    <property type="molecule type" value="Genomic_DNA"/>
</dbReference>
<keyword evidence="14" id="KW-1185">Reference proteome</keyword>